<feature type="compositionally biased region" description="Polar residues" evidence="5">
    <location>
        <begin position="130"/>
        <end position="139"/>
    </location>
</feature>
<dbReference type="GO" id="GO:0005783">
    <property type="term" value="C:endoplasmic reticulum"/>
    <property type="evidence" value="ECO:0007669"/>
    <property type="project" value="TreeGrafter"/>
</dbReference>
<accession>A0A2C5Y8X7</accession>
<evidence type="ECO:0000256" key="5">
    <source>
        <dbReference type="SAM" id="MobiDB-lite"/>
    </source>
</evidence>
<reference evidence="7 8" key="1">
    <citation type="submission" date="2017-06" db="EMBL/GenBank/DDBJ databases">
        <title>Ant-infecting Ophiocordyceps genomes reveal a high diversity of potential behavioral manipulation genes and a possible major role for enterotoxins.</title>
        <authorList>
            <person name="De Bekker C."/>
            <person name="Evans H.C."/>
            <person name="Brachmann A."/>
            <person name="Hughes D.P."/>
        </authorList>
    </citation>
    <scope>NUCLEOTIDE SEQUENCE [LARGE SCALE GENOMIC DNA]</scope>
    <source>
        <strain evidence="7 8">Map64</strain>
    </source>
</reference>
<keyword evidence="8" id="KW-1185">Reference proteome</keyword>
<feature type="region of interest" description="Disordered" evidence="5">
    <location>
        <begin position="260"/>
        <end position="308"/>
    </location>
</feature>
<dbReference type="OrthoDB" id="74178at2759"/>
<feature type="compositionally biased region" description="Polar residues" evidence="5">
    <location>
        <begin position="96"/>
        <end position="105"/>
    </location>
</feature>
<dbReference type="STRING" id="1399860.A0A2C5Y8X7"/>
<keyword evidence="2" id="KW-0333">Golgi apparatus</keyword>
<gene>
    <name evidence="7" type="ORF">CDD81_5574</name>
</gene>
<feature type="region of interest" description="Disordered" evidence="5">
    <location>
        <begin position="24"/>
        <end position="171"/>
    </location>
</feature>
<name>A0A2C5Y8X7_9HYPO</name>
<evidence type="ECO:0000256" key="2">
    <source>
        <dbReference type="ARBA" id="ARBA00023034"/>
    </source>
</evidence>
<feature type="coiled-coil region" evidence="4">
    <location>
        <begin position="180"/>
        <end position="214"/>
    </location>
</feature>
<feature type="compositionally biased region" description="Basic and acidic residues" evidence="5">
    <location>
        <begin position="546"/>
        <end position="578"/>
    </location>
</feature>
<feature type="region of interest" description="Disordered" evidence="5">
    <location>
        <begin position="641"/>
        <end position="694"/>
    </location>
</feature>
<dbReference type="InterPro" id="IPR022091">
    <property type="entry name" value="TMF_TATA-bd"/>
</dbReference>
<evidence type="ECO:0000259" key="6">
    <source>
        <dbReference type="Pfam" id="PF12325"/>
    </source>
</evidence>
<sequence>MAAPGKSSRWGSLLSQAVAGVESRLDNMLTESDQGPGQTQRAQSPSARAAQTKSSSANSRSSSTNRAGDRLQARLAKAVVGKTPAGGVDGKALASPRSSMDQASRASADGSPVEKDGKPIEAVAADSDEGTSLSCTTRDSPALEPVEASASAVHVPQEQQATTDNQDQQPVLPRDLEELKKLQQQEVQEYVERIDSLQSKLQYLSNNAAEAAKKTAASAPPGSTERKLAERDEKIALLMQEGQKLSGTEQKLRTTIKRLRQQMTEHDKQTLDLRKSRDKATAQVESLRGRLDDAQGSDRQQEATRRATAALQKEVDLLKREVAEKDKAHRQLEQEFKVKTEDANAASADALRKALAAEREKQKHLEDANAALVAQRESLTASARQESTEWQEKLQRSVERARNVEDELRLELQSMERKLESMRMAVEEASSGTGGEAQVKMFRQLETLQCQYASSRENWRGMESSLLGKAASLEKERNEAQRRESEMRKKARDAANRSRLLEDELHDAKTALASARQELDSCRHQLSSLQTASATTQETLEQTRAELDKQKQAAARAREPSTRESSRDEVAERRKWVDDVAGATSRGHDSRPDSPMLSVTRTLSSDLAGLAVPGRSRRVATPISIPDSQGDSMALPMRRLSSQAQMRTSGASTAPVPFSPFDAPSESPLIPSPPTGERDNALDETAPSSPRNLTHDMISVSTVAAGPSVQLVERMSAAIRRLEADKVAAKEEMARVCNQRDEARCDMVGLMKHLEEAKTAAGRLPQLEAQVAELDARYQTTLEMLGEKSELVEELRADVDDVKAMYRELVERTVT</sequence>
<dbReference type="Pfam" id="PF12325">
    <property type="entry name" value="TMF_TATA_bd"/>
    <property type="match status" value="1"/>
</dbReference>
<feature type="compositionally biased region" description="Basic and acidic residues" evidence="5">
    <location>
        <begin position="263"/>
        <end position="280"/>
    </location>
</feature>
<feature type="coiled-coil region" evidence="4">
    <location>
        <begin position="712"/>
        <end position="739"/>
    </location>
</feature>
<proteinExistence type="predicted"/>
<evidence type="ECO:0000256" key="1">
    <source>
        <dbReference type="ARBA" id="ARBA00004555"/>
    </source>
</evidence>
<dbReference type="Proteomes" id="UP000226192">
    <property type="component" value="Unassembled WGS sequence"/>
</dbReference>
<comment type="caution">
    <text evidence="7">The sequence shown here is derived from an EMBL/GenBank/DDBJ whole genome shotgun (WGS) entry which is preliminary data.</text>
</comment>
<evidence type="ECO:0000256" key="4">
    <source>
        <dbReference type="SAM" id="Coils"/>
    </source>
</evidence>
<dbReference type="AlphaFoldDB" id="A0A2C5Y8X7"/>
<dbReference type="PANTHER" id="PTHR46515">
    <property type="entry name" value="TATA ELEMENT MODULATORY FACTOR TMF1"/>
    <property type="match status" value="1"/>
</dbReference>
<feature type="compositionally biased region" description="Polar residues" evidence="5">
    <location>
        <begin position="157"/>
        <end position="169"/>
    </location>
</feature>
<feature type="compositionally biased region" description="Polar residues" evidence="5">
    <location>
        <begin position="641"/>
        <end position="652"/>
    </location>
</feature>
<dbReference type="InterPro" id="IPR022092">
    <property type="entry name" value="TMF_DNA-bd"/>
</dbReference>
<dbReference type="InterPro" id="IPR052602">
    <property type="entry name" value="Growth_transcription_reg"/>
</dbReference>
<dbReference type="EMBL" id="NJET01000044">
    <property type="protein sequence ID" value="PHH63702.1"/>
    <property type="molecule type" value="Genomic_DNA"/>
</dbReference>
<feature type="region of interest" description="Disordered" evidence="5">
    <location>
        <begin position="472"/>
        <end position="502"/>
    </location>
</feature>
<dbReference type="PANTHER" id="PTHR46515:SF1">
    <property type="entry name" value="TATA ELEMENT MODULATORY FACTOR"/>
    <property type="match status" value="1"/>
</dbReference>
<protein>
    <recommendedName>
        <fullName evidence="6">TATA element modulatory factor 1 TATA binding domain-containing protein</fullName>
    </recommendedName>
</protein>
<dbReference type="GO" id="GO:0005794">
    <property type="term" value="C:Golgi apparatus"/>
    <property type="evidence" value="ECO:0007669"/>
    <property type="project" value="UniProtKB-SubCell"/>
</dbReference>
<feature type="region of interest" description="Disordered" evidence="5">
    <location>
        <begin position="546"/>
        <end position="598"/>
    </location>
</feature>
<evidence type="ECO:0000313" key="7">
    <source>
        <dbReference type="EMBL" id="PHH63702.1"/>
    </source>
</evidence>
<keyword evidence="3 4" id="KW-0175">Coiled coil</keyword>
<evidence type="ECO:0000313" key="8">
    <source>
        <dbReference type="Proteomes" id="UP000226192"/>
    </source>
</evidence>
<comment type="subcellular location">
    <subcellularLocation>
        <location evidence="1">Golgi apparatus</location>
    </subcellularLocation>
</comment>
<feature type="compositionally biased region" description="Low complexity" evidence="5">
    <location>
        <begin position="38"/>
        <end position="66"/>
    </location>
</feature>
<organism evidence="7 8">
    <name type="scientific">Ophiocordyceps australis</name>
    <dbReference type="NCBI Taxonomy" id="1399860"/>
    <lineage>
        <taxon>Eukaryota</taxon>
        <taxon>Fungi</taxon>
        <taxon>Dikarya</taxon>
        <taxon>Ascomycota</taxon>
        <taxon>Pezizomycotina</taxon>
        <taxon>Sordariomycetes</taxon>
        <taxon>Hypocreomycetidae</taxon>
        <taxon>Hypocreales</taxon>
        <taxon>Ophiocordycipitaceae</taxon>
        <taxon>Ophiocordyceps</taxon>
    </lineage>
</organism>
<dbReference type="Pfam" id="PF12329">
    <property type="entry name" value="TMF_DNA_bd"/>
    <property type="match status" value="1"/>
</dbReference>
<evidence type="ECO:0000256" key="3">
    <source>
        <dbReference type="ARBA" id="ARBA00023054"/>
    </source>
</evidence>
<feature type="domain" description="TATA element modulatory factor 1 TATA binding" evidence="6">
    <location>
        <begin position="699"/>
        <end position="812"/>
    </location>
</feature>